<feature type="transmembrane region" description="Helical" evidence="9">
    <location>
        <begin position="57"/>
        <end position="75"/>
    </location>
</feature>
<dbReference type="Pfam" id="PF02632">
    <property type="entry name" value="BioY"/>
    <property type="match status" value="1"/>
</dbReference>
<evidence type="ECO:0000256" key="5">
    <source>
        <dbReference type="ARBA" id="ARBA00022692"/>
    </source>
</evidence>
<keyword evidence="7 8" id="KW-0472">Membrane</keyword>
<sequence>MKQSFSLRGVAFSALFAALVVVFGYISIPLGFTPVPITLQTLAVMLAGGLLGARYGFFSMMLIVVLTALGLPLLGGRGGIAALLGPTGGYVVAWPFAALLIGFVVGKVRSTGWAGYAVVFLAMACFGSLLLYVTGVPWLAHSLNLPLSKALAGGFYPYIPGDLIKAFAATAITVALRRAFPQERLTGQGSYVVREQEAPSLRR</sequence>
<evidence type="ECO:0000256" key="9">
    <source>
        <dbReference type="SAM" id="Phobius"/>
    </source>
</evidence>
<dbReference type="PIRSF" id="PIRSF016661">
    <property type="entry name" value="BioY"/>
    <property type="match status" value="1"/>
</dbReference>
<dbReference type="RefSeq" id="WP_138193738.1">
    <property type="nucleotide sequence ID" value="NZ_VCIW01000004.1"/>
</dbReference>
<dbReference type="GO" id="GO:0005886">
    <property type="term" value="C:plasma membrane"/>
    <property type="evidence" value="ECO:0007669"/>
    <property type="project" value="UniProtKB-SubCell"/>
</dbReference>
<feature type="transmembrane region" description="Helical" evidence="9">
    <location>
        <begin position="7"/>
        <end position="26"/>
    </location>
</feature>
<dbReference type="InterPro" id="IPR003784">
    <property type="entry name" value="BioY"/>
</dbReference>
<evidence type="ECO:0000313" key="11">
    <source>
        <dbReference type="Proteomes" id="UP000309676"/>
    </source>
</evidence>
<evidence type="ECO:0000256" key="7">
    <source>
        <dbReference type="ARBA" id="ARBA00023136"/>
    </source>
</evidence>
<name>A0A5R9G8L5_9BACL</name>
<evidence type="ECO:0000256" key="6">
    <source>
        <dbReference type="ARBA" id="ARBA00022989"/>
    </source>
</evidence>
<protein>
    <recommendedName>
        <fullName evidence="8">Biotin transporter</fullName>
    </recommendedName>
</protein>
<dbReference type="GO" id="GO:0015225">
    <property type="term" value="F:biotin transmembrane transporter activity"/>
    <property type="evidence" value="ECO:0007669"/>
    <property type="project" value="UniProtKB-UniRule"/>
</dbReference>
<evidence type="ECO:0000256" key="8">
    <source>
        <dbReference type="PIRNR" id="PIRNR016661"/>
    </source>
</evidence>
<evidence type="ECO:0000313" key="10">
    <source>
        <dbReference type="EMBL" id="TLS52747.1"/>
    </source>
</evidence>
<keyword evidence="6 9" id="KW-1133">Transmembrane helix</keyword>
<dbReference type="Proteomes" id="UP000309676">
    <property type="component" value="Unassembled WGS sequence"/>
</dbReference>
<accession>A0A5R9G8L5</accession>
<dbReference type="Gene3D" id="1.10.1760.20">
    <property type="match status" value="1"/>
</dbReference>
<feature type="transmembrane region" description="Helical" evidence="9">
    <location>
        <begin position="155"/>
        <end position="176"/>
    </location>
</feature>
<evidence type="ECO:0000256" key="4">
    <source>
        <dbReference type="ARBA" id="ARBA00022475"/>
    </source>
</evidence>
<evidence type="ECO:0000256" key="1">
    <source>
        <dbReference type="ARBA" id="ARBA00004651"/>
    </source>
</evidence>
<dbReference type="AlphaFoldDB" id="A0A5R9G8L5"/>
<organism evidence="10 11">
    <name type="scientific">Paenibacillus antri</name>
    <dbReference type="NCBI Taxonomy" id="2582848"/>
    <lineage>
        <taxon>Bacteria</taxon>
        <taxon>Bacillati</taxon>
        <taxon>Bacillota</taxon>
        <taxon>Bacilli</taxon>
        <taxon>Bacillales</taxon>
        <taxon>Paenibacillaceae</taxon>
        <taxon>Paenibacillus</taxon>
    </lineage>
</organism>
<feature type="transmembrane region" description="Helical" evidence="9">
    <location>
        <begin position="87"/>
        <end position="106"/>
    </location>
</feature>
<dbReference type="EMBL" id="VCIW01000004">
    <property type="protein sequence ID" value="TLS52747.1"/>
    <property type="molecule type" value="Genomic_DNA"/>
</dbReference>
<feature type="transmembrane region" description="Helical" evidence="9">
    <location>
        <begin position="113"/>
        <end position="135"/>
    </location>
</feature>
<comment type="caution">
    <text evidence="10">The sequence shown here is derived from an EMBL/GenBank/DDBJ whole genome shotgun (WGS) entry which is preliminary data.</text>
</comment>
<reference evidence="10 11" key="1">
    <citation type="submission" date="2019-05" db="EMBL/GenBank/DDBJ databases">
        <authorList>
            <person name="Narsing Rao M.P."/>
            <person name="Li W.J."/>
        </authorList>
    </citation>
    <scope>NUCLEOTIDE SEQUENCE [LARGE SCALE GENOMIC DNA]</scope>
    <source>
        <strain evidence="10 11">SYSU_K30003</strain>
    </source>
</reference>
<dbReference type="OrthoDB" id="9803495at2"/>
<gene>
    <name evidence="10" type="ORF">FE782_08970</name>
</gene>
<evidence type="ECO:0000256" key="2">
    <source>
        <dbReference type="ARBA" id="ARBA00010692"/>
    </source>
</evidence>
<evidence type="ECO:0000256" key="3">
    <source>
        <dbReference type="ARBA" id="ARBA00022448"/>
    </source>
</evidence>
<dbReference type="PANTHER" id="PTHR34295">
    <property type="entry name" value="BIOTIN TRANSPORTER BIOY"/>
    <property type="match status" value="1"/>
</dbReference>
<keyword evidence="5 9" id="KW-0812">Transmembrane</keyword>
<keyword evidence="3 8" id="KW-0813">Transport</keyword>
<keyword evidence="4 8" id="KW-1003">Cell membrane</keyword>
<proteinExistence type="inferred from homology"/>
<dbReference type="PANTHER" id="PTHR34295:SF4">
    <property type="entry name" value="BIOTIN TRANSPORTER BIOY-RELATED"/>
    <property type="match status" value="1"/>
</dbReference>
<comment type="similarity">
    <text evidence="2 8">Belongs to the BioY family.</text>
</comment>
<keyword evidence="11" id="KW-1185">Reference proteome</keyword>
<comment type="subcellular location">
    <subcellularLocation>
        <location evidence="1 8">Cell membrane</location>
        <topology evidence="1 8">Multi-pass membrane protein</topology>
    </subcellularLocation>
</comment>